<reference evidence="1 2" key="1">
    <citation type="submission" date="2018-08" db="EMBL/GenBank/DDBJ databases">
        <title>Draft genome sequence of Pseudoalteromonas donghaensis HJ51.</title>
        <authorList>
            <person name="Oh J."/>
            <person name="Roh D."/>
        </authorList>
    </citation>
    <scope>NUCLEOTIDE SEQUENCE [LARGE SCALE GENOMIC DNA]</scope>
    <source>
        <strain evidence="1 2">HJ51</strain>
    </source>
</reference>
<dbReference type="RefSeq" id="WP_118844312.1">
    <property type="nucleotide sequence ID" value="NZ_CP032090.1"/>
</dbReference>
<proteinExistence type="predicted"/>
<protein>
    <submittedName>
        <fullName evidence="1">Uncharacterized protein</fullName>
    </submittedName>
</protein>
<accession>A0AAD0RZB1</accession>
<gene>
    <name evidence="1" type="ORF">D0907_08385</name>
</gene>
<dbReference type="GeneID" id="99505474"/>
<name>A0AAD0RZB1_9GAMM</name>
<evidence type="ECO:0000313" key="2">
    <source>
        <dbReference type="Proteomes" id="UP000264605"/>
    </source>
</evidence>
<evidence type="ECO:0000313" key="1">
    <source>
        <dbReference type="EMBL" id="AXV65284.1"/>
    </source>
</evidence>
<sequence>MPAFTAEQASINNGSKVVQINSGESVANIRSGDFLVLAGFIVEINRAFVGAANEQLIELVQAWSHSTQSNQSCIVIPTTAEFKTVVAALNEANMLVNNNYKAMQDWQTKTGTVTFSNKDGTTTTVKTLKQIEADNAAQLEAYHPYPWAMRKVEFEARRAANNENFAASGFVHFGKHYDNGSSELKVAEGLYTRIDTANNLRLGRVSSTSQGLSKTNHPFINVSGVVTKIEYLSREDSIFNQVKLPPAEDGTRTYDNATGLSVTHATSAIAFASETATNKVVTDRVDMFGFEPFLREINDADPFVYKYGLPQSLATSIKGVPTESDTVRPITYFAWYEGDTTSRGKGVNWQTATEAQRIAIASDLENNIYFDDATGKFYQWCVRGRSFAGLGNGDWYSIDANVPNSLSSGILGFGNNLTNARVDPIGHKDNPVGSLGSYFFSQTVGSWAEDKGETGLFTVRQYSAPNSAVAVNGECYFLVCGTINRLNKGGFHPSFNPLGASSYVADTSQNPRPWNHQNVKGAGLLTSKAACFDFGTTVGQVSETTGFIGNTQGVYGSGREDGRYYDAIYANGQGGVCRDMRYKASEITDFDFFKADKDIKAGKYRGLELIPLTRVYDFAIISPDSTSGTYPNLSYTIEKLYNNIKELEDGEYYYVYNKSTGELFDSRTVDLLLTSSTRRHLYYPTSWGSSVDVAVIYYELTQTTVSYSYTASDIIGNPVNILQCTDLSKGWIGRWVPLIPDGTSKEFKLRAPVLSKVSVNYTTDGGATWITYPSWTSLAIFDDITNSWTGSFLGNAVYISNYKAIAKITKNVENDLIYGGVQGLGSMIFASSRARDETARGLGYSLINEVVTSNNISSVGVDQSYLSLKAVQFGDALEKLIGFSQLLGSHEDLSLAPPTNNSPAFKTLNYNVVRNQQGFINYAYTGLTYDSIAGDWGDDSKIHIASNQTTIPDQNGNENLIGTACCVESLGWIKK</sequence>
<dbReference type="EMBL" id="CP032090">
    <property type="protein sequence ID" value="AXV65284.1"/>
    <property type="molecule type" value="Genomic_DNA"/>
</dbReference>
<dbReference type="AlphaFoldDB" id="A0AAD0RZB1"/>
<dbReference type="Proteomes" id="UP000264605">
    <property type="component" value="Chromosome"/>
</dbReference>
<dbReference type="KEGG" id="pdj:D0907_08385"/>
<organism evidence="1 2">
    <name type="scientific">Pseudoalteromonas lipolytica</name>
    <dbReference type="NCBI Taxonomy" id="570156"/>
    <lineage>
        <taxon>Bacteria</taxon>
        <taxon>Pseudomonadati</taxon>
        <taxon>Pseudomonadota</taxon>
        <taxon>Gammaproteobacteria</taxon>
        <taxon>Alteromonadales</taxon>
        <taxon>Pseudoalteromonadaceae</taxon>
        <taxon>Pseudoalteromonas</taxon>
    </lineage>
</organism>